<evidence type="ECO:0000256" key="1">
    <source>
        <dbReference type="SAM" id="Coils"/>
    </source>
</evidence>
<reference evidence="3" key="1">
    <citation type="submission" date="2021-01" db="EMBL/GenBank/DDBJ databases">
        <title>Phytophthora aleatoria, a newly-described species from Pinus radiata is distinct from Phytophthora cactorum isolates based on comparative genomics.</title>
        <authorList>
            <person name="Mcdougal R."/>
            <person name="Panda P."/>
            <person name="Williams N."/>
            <person name="Studholme D.J."/>
        </authorList>
    </citation>
    <scope>NUCLEOTIDE SEQUENCE</scope>
    <source>
        <strain evidence="3">NZFS 4037</strain>
    </source>
</reference>
<evidence type="ECO:0000313" key="4">
    <source>
        <dbReference type="Proteomes" id="UP000709295"/>
    </source>
</evidence>
<accession>A0A8J5IPX3</accession>
<sequence length="144" mass="15309">MCTLLSLSCLRRVRTGQLGAGLRLAGACTACLGRGGSLAAAAGLGVTAGSLLLVVLAGGGGLAAAVDFEKQVHRLLEAVAAKRRRIRELKTDFEQRSTRSSDVVTFQGEECGRLQELVDHLQEKLQKASKQLKRVTSRRDHAAV</sequence>
<keyword evidence="2" id="KW-1133">Transmembrane helix</keyword>
<organism evidence="3 4">
    <name type="scientific">Phytophthora aleatoria</name>
    <dbReference type="NCBI Taxonomy" id="2496075"/>
    <lineage>
        <taxon>Eukaryota</taxon>
        <taxon>Sar</taxon>
        <taxon>Stramenopiles</taxon>
        <taxon>Oomycota</taxon>
        <taxon>Peronosporomycetes</taxon>
        <taxon>Peronosporales</taxon>
        <taxon>Peronosporaceae</taxon>
        <taxon>Phytophthora</taxon>
    </lineage>
</organism>
<dbReference type="Proteomes" id="UP000709295">
    <property type="component" value="Unassembled WGS sequence"/>
</dbReference>
<name>A0A8J5IPX3_9STRA</name>
<keyword evidence="4" id="KW-1185">Reference proteome</keyword>
<comment type="caution">
    <text evidence="3">The sequence shown here is derived from an EMBL/GenBank/DDBJ whole genome shotgun (WGS) entry which is preliminary data.</text>
</comment>
<proteinExistence type="predicted"/>
<feature type="coiled-coil region" evidence="1">
    <location>
        <begin position="72"/>
        <end position="138"/>
    </location>
</feature>
<evidence type="ECO:0000256" key="2">
    <source>
        <dbReference type="SAM" id="Phobius"/>
    </source>
</evidence>
<keyword evidence="1" id="KW-0175">Coiled coil</keyword>
<gene>
    <name evidence="3" type="ORF">JG688_00007037</name>
</gene>
<keyword evidence="2" id="KW-0812">Transmembrane</keyword>
<keyword evidence="2" id="KW-0472">Membrane</keyword>
<evidence type="ECO:0000313" key="3">
    <source>
        <dbReference type="EMBL" id="KAG6965796.1"/>
    </source>
</evidence>
<dbReference type="AlphaFoldDB" id="A0A8J5IPX3"/>
<feature type="transmembrane region" description="Helical" evidence="2">
    <location>
        <begin position="39"/>
        <end position="66"/>
    </location>
</feature>
<protein>
    <submittedName>
        <fullName evidence="3">Uncharacterized protein</fullName>
    </submittedName>
</protein>
<dbReference type="EMBL" id="JAENGY010000325">
    <property type="protein sequence ID" value="KAG6965796.1"/>
    <property type="molecule type" value="Genomic_DNA"/>
</dbReference>